<comment type="caution">
    <text evidence="1">The sequence shown here is derived from an EMBL/GenBank/DDBJ whole genome shotgun (WGS) entry which is preliminary data.</text>
</comment>
<protein>
    <recommendedName>
        <fullName evidence="3">Exonuclease domain-containing protein</fullName>
    </recommendedName>
</protein>
<dbReference type="PATRIC" id="fig|742817.3.peg.698"/>
<keyword evidence="2" id="KW-1185">Reference proteome</keyword>
<accession>H1DEH0</accession>
<dbReference type="EMBL" id="ADMC01000007">
    <property type="protein sequence ID" value="EHP50067.1"/>
    <property type="molecule type" value="Genomic_DNA"/>
</dbReference>
<dbReference type="Gene3D" id="3.30.420.10">
    <property type="entry name" value="Ribonuclease H-like superfamily/Ribonuclease H"/>
    <property type="match status" value="1"/>
</dbReference>
<reference evidence="1 2" key="1">
    <citation type="submission" date="2012-01" db="EMBL/GenBank/DDBJ databases">
        <title>The Genome Sequence of Odoribacter laneus YIT 12061.</title>
        <authorList>
            <consortium name="The Broad Institute Genome Sequencing Platform"/>
            <person name="Earl A."/>
            <person name="Ward D."/>
            <person name="Feldgarden M."/>
            <person name="Gevers D."/>
            <person name="Morotomi M."/>
            <person name="Young S.K."/>
            <person name="Zeng Q."/>
            <person name="Gargeya S."/>
            <person name="Fitzgerald M."/>
            <person name="Haas B."/>
            <person name="Abouelleil A."/>
            <person name="Alvarado L."/>
            <person name="Arachchi H.M."/>
            <person name="Berlin A."/>
            <person name="Chapman S.B."/>
            <person name="Gearin G."/>
            <person name="Goldberg J."/>
            <person name="Griggs A."/>
            <person name="Gujja S."/>
            <person name="Hansen M."/>
            <person name="Heiman D."/>
            <person name="Howarth C."/>
            <person name="Larimer J."/>
            <person name="Lui A."/>
            <person name="MacDonald P.J.P."/>
            <person name="McCowen C."/>
            <person name="Montmayeur A."/>
            <person name="Murphy C."/>
            <person name="Neiman D."/>
            <person name="Pearson M."/>
            <person name="Priest M."/>
            <person name="Roberts A."/>
            <person name="Saif S."/>
            <person name="Shea T."/>
            <person name="Sisk P."/>
            <person name="Stolte C."/>
            <person name="Sykes S."/>
            <person name="Wortman J."/>
            <person name="Nusbaum C."/>
            <person name="Birren B."/>
        </authorList>
    </citation>
    <scope>NUCLEOTIDE SEQUENCE [LARGE SCALE GENOMIC DNA]</scope>
    <source>
        <strain evidence="1 2">YIT 12061</strain>
    </source>
</reference>
<dbReference type="GO" id="GO:0003676">
    <property type="term" value="F:nucleic acid binding"/>
    <property type="evidence" value="ECO:0007669"/>
    <property type="project" value="InterPro"/>
</dbReference>
<name>H1DEH0_9BACT</name>
<dbReference type="Proteomes" id="UP000004892">
    <property type="component" value="Unassembled WGS sequence"/>
</dbReference>
<evidence type="ECO:0000313" key="1">
    <source>
        <dbReference type="EMBL" id="EHP50067.1"/>
    </source>
</evidence>
<dbReference type="InterPro" id="IPR012337">
    <property type="entry name" value="RNaseH-like_sf"/>
</dbReference>
<dbReference type="HOGENOM" id="CLU_601080_0_0_10"/>
<evidence type="ECO:0000313" key="2">
    <source>
        <dbReference type="Proteomes" id="UP000004892"/>
    </source>
</evidence>
<dbReference type="STRING" id="742817.HMPREF9449_00656"/>
<proteinExistence type="predicted"/>
<gene>
    <name evidence="1" type="ORF">HMPREF9449_00656</name>
</gene>
<dbReference type="SUPFAM" id="SSF53098">
    <property type="entry name" value="Ribonuclease H-like"/>
    <property type="match status" value="1"/>
</dbReference>
<dbReference type="AlphaFoldDB" id="H1DEH0"/>
<evidence type="ECO:0008006" key="3">
    <source>
        <dbReference type="Google" id="ProtNLM"/>
    </source>
</evidence>
<dbReference type="RefSeq" id="WP_009135804.1">
    <property type="nucleotide sequence ID" value="NZ_JH594596.1"/>
</dbReference>
<organism evidence="1 2">
    <name type="scientific">Odoribacter laneus YIT 12061</name>
    <dbReference type="NCBI Taxonomy" id="742817"/>
    <lineage>
        <taxon>Bacteria</taxon>
        <taxon>Pseudomonadati</taxon>
        <taxon>Bacteroidota</taxon>
        <taxon>Bacteroidia</taxon>
        <taxon>Bacteroidales</taxon>
        <taxon>Odoribacteraceae</taxon>
        <taxon>Odoribacter</taxon>
    </lineage>
</organism>
<dbReference type="GeneID" id="98070634"/>
<sequence>MKAYKSVFKYSKLIAEKTGREDNVDINLIVNNWFDISCGCLISDHSKNLQNSWSSDYFWSIGHSYHMMWGWTVSIIASVCDPGFSFLSDVRKWDENFNRLETERKEGFFERSLIPMPPLGARAIFEGQARFCQLQYLYSVSGQKLSFPQFAKVGMMEDLYIEAFEVFLQVLGEKWPENSYDPLVALFLLICDLAINPTDGFPLDVVYYETFIISNDPRTRFFMLYQVVAHGYPALKKWIILYSKKEYLEVSKVLSRKIVCFSLHKSMCKINEWIEREPFIQHLLEEKRLFQYDSGNMAARLFFSKYLSFQQDKYRYLHFFCWPGVGMTDQNMTDIPMEKKLALDECHRLSVQDTVDAPLLPEVWAEIVQKIEGQTLVAHNKGFDETHLIGCHEHYGISYLNYTFGYTLWVLRRRLSELYEHQFYTVSAYVGFDLDIHHNPFVDAEACARRAIEFL</sequence>
<dbReference type="eggNOG" id="COG0847">
    <property type="taxonomic scope" value="Bacteria"/>
</dbReference>
<dbReference type="InterPro" id="IPR036397">
    <property type="entry name" value="RNaseH_sf"/>
</dbReference>